<dbReference type="EMBL" id="JBGFUD010014229">
    <property type="protein sequence ID" value="MFH4983870.1"/>
    <property type="molecule type" value="Genomic_DNA"/>
</dbReference>
<dbReference type="Proteomes" id="UP001608902">
    <property type="component" value="Unassembled WGS sequence"/>
</dbReference>
<protein>
    <submittedName>
        <fullName evidence="1">Uncharacterized protein</fullName>
    </submittedName>
</protein>
<reference evidence="1 2" key="1">
    <citation type="submission" date="2024-08" db="EMBL/GenBank/DDBJ databases">
        <title>Gnathostoma spinigerum genome.</title>
        <authorList>
            <person name="Gonzalez-Bertolin B."/>
            <person name="Monzon S."/>
            <person name="Zaballos A."/>
            <person name="Jimenez P."/>
            <person name="Dekumyoy P."/>
            <person name="Varona S."/>
            <person name="Cuesta I."/>
            <person name="Sumanam S."/>
            <person name="Adisakwattana P."/>
            <person name="Gasser R.B."/>
            <person name="Hernandez-Gonzalez A."/>
            <person name="Young N.D."/>
            <person name="Perteguer M.J."/>
        </authorList>
    </citation>
    <scope>NUCLEOTIDE SEQUENCE [LARGE SCALE GENOMIC DNA]</scope>
    <source>
        <strain evidence="1">AL3</strain>
        <tissue evidence="1">Liver</tissue>
    </source>
</reference>
<name>A0ABD6EV80_9BILA</name>
<keyword evidence="2" id="KW-1185">Reference proteome</keyword>
<organism evidence="1 2">
    <name type="scientific">Gnathostoma spinigerum</name>
    <dbReference type="NCBI Taxonomy" id="75299"/>
    <lineage>
        <taxon>Eukaryota</taxon>
        <taxon>Metazoa</taxon>
        <taxon>Ecdysozoa</taxon>
        <taxon>Nematoda</taxon>
        <taxon>Chromadorea</taxon>
        <taxon>Rhabditida</taxon>
        <taxon>Spirurina</taxon>
        <taxon>Gnathostomatomorpha</taxon>
        <taxon>Gnathostomatoidea</taxon>
        <taxon>Gnathostomatidae</taxon>
        <taxon>Gnathostoma</taxon>
    </lineage>
</organism>
<evidence type="ECO:0000313" key="2">
    <source>
        <dbReference type="Proteomes" id="UP001608902"/>
    </source>
</evidence>
<comment type="caution">
    <text evidence="1">The sequence shown here is derived from an EMBL/GenBank/DDBJ whole genome shotgun (WGS) entry which is preliminary data.</text>
</comment>
<accession>A0ABD6EV80</accession>
<proteinExistence type="predicted"/>
<evidence type="ECO:0000313" key="1">
    <source>
        <dbReference type="EMBL" id="MFH4983870.1"/>
    </source>
</evidence>
<sequence>MALSCSFLAEDLTSEEVIKRIFCEVETVAVVRVVKAERPISRYDSTTYIVQLSRIFKAPEGKKEKDE</sequence>
<dbReference type="AlphaFoldDB" id="A0ABD6EV80"/>
<gene>
    <name evidence="1" type="ORF">AB6A40_010579</name>
</gene>